<feature type="compositionally biased region" description="Polar residues" evidence="1">
    <location>
        <begin position="44"/>
        <end position="63"/>
    </location>
</feature>
<dbReference type="OrthoDB" id="2693027at2759"/>
<feature type="region of interest" description="Disordered" evidence="1">
    <location>
        <begin position="186"/>
        <end position="207"/>
    </location>
</feature>
<accession>A0A0C3DJZ0</accession>
<dbReference type="InParanoid" id="A0A0C3DJZ0"/>
<feature type="compositionally biased region" description="Low complexity" evidence="1">
    <location>
        <begin position="299"/>
        <end position="315"/>
    </location>
</feature>
<feature type="region of interest" description="Disordered" evidence="1">
    <location>
        <begin position="219"/>
        <end position="255"/>
    </location>
</feature>
<name>A0A0C3DJZ0_9AGAM</name>
<protein>
    <submittedName>
        <fullName evidence="2">Uncharacterized protein</fullName>
    </submittedName>
</protein>
<reference evidence="2 3" key="1">
    <citation type="submission" date="2014-04" db="EMBL/GenBank/DDBJ databases">
        <authorList>
            <consortium name="DOE Joint Genome Institute"/>
            <person name="Kuo A."/>
            <person name="Kohler A."/>
            <person name="Nagy L.G."/>
            <person name="Floudas D."/>
            <person name="Copeland A."/>
            <person name="Barry K.W."/>
            <person name="Cichocki N."/>
            <person name="Veneault-Fourrey C."/>
            <person name="LaButti K."/>
            <person name="Lindquist E.A."/>
            <person name="Lipzen A."/>
            <person name="Lundell T."/>
            <person name="Morin E."/>
            <person name="Murat C."/>
            <person name="Sun H."/>
            <person name="Tunlid A."/>
            <person name="Henrissat B."/>
            <person name="Grigoriev I.V."/>
            <person name="Hibbett D.S."/>
            <person name="Martin F."/>
            <person name="Nordberg H.P."/>
            <person name="Cantor M.N."/>
            <person name="Hua S.X."/>
        </authorList>
    </citation>
    <scope>NUCLEOTIDE SEQUENCE [LARGE SCALE GENOMIC DNA]</scope>
    <source>
        <strain evidence="2 3">Foug A</strain>
    </source>
</reference>
<evidence type="ECO:0000313" key="2">
    <source>
        <dbReference type="EMBL" id="KIM56624.1"/>
    </source>
</evidence>
<dbReference type="AlphaFoldDB" id="A0A0C3DJZ0"/>
<organism evidence="2 3">
    <name type="scientific">Scleroderma citrinum Foug A</name>
    <dbReference type="NCBI Taxonomy" id="1036808"/>
    <lineage>
        <taxon>Eukaryota</taxon>
        <taxon>Fungi</taxon>
        <taxon>Dikarya</taxon>
        <taxon>Basidiomycota</taxon>
        <taxon>Agaricomycotina</taxon>
        <taxon>Agaricomycetes</taxon>
        <taxon>Agaricomycetidae</taxon>
        <taxon>Boletales</taxon>
        <taxon>Sclerodermatineae</taxon>
        <taxon>Sclerodermataceae</taxon>
        <taxon>Scleroderma</taxon>
    </lineage>
</organism>
<evidence type="ECO:0000313" key="3">
    <source>
        <dbReference type="Proteomes" id="UP000053989"/>
    </source>
</evidence>
<dbReference type="Proteomes" id="UP000053989">
    <property type="component" value="Unassembled WGS sequence"/>
</dbReference>
<sequence>MIPPENTGGNPPPPSVNKANPHSTGSNLNAITTVSPPQFLPPTSKKSASQSKRGRKSAQNPTDESQVVYWERYPHLTEKLLSWLWDNLADCAVLFNERKDSNTQGSSAKSIDSMHRVSGPLVRGSTPMIQTIRACKQIHANFLFWEECHRMWHKNPAYSAKPFNAAPGTNHSDDFLSIINHSGSAAASAQNSKQTQLNDQDDMVDSECHGDIPMVRAVQEEEEEPEHEDAEHDTVMSGGPEDQQGGPSVPEVTPADFMSVDGQAEFKDCGSASHATQSAFPLRKSQTPSTDSHAAFQMSPYPKSPLSLSSSSTTSTPLSGGFPLGITSDSTPYMSLTKRKGKASLTSIQTSLDEHLGSFDDTTSDHLYKLGVLKNEHKAMRLQAYMCQKEITHMEVEAESAHCHTMEEKKVEIELVKEQQELLHLKFALAKLQTGQDSVDNGMVLSTAGSSSTF</sequence>
<gene>
    <name evidence="2" type="ORF">SCLCIDRAFT_29460</name>
</gene>
<feature type="compositionally biased region" description="Polar residues" evidence="1">
    <location>
        <begin position="277"/>
        <end position="292"/>
    </location>
</feature>
<reference evidence="3" key="2">
    <citation type="submission" date="2015-01" db="EMBL/GenBank/DDBJ databases">
        <title>Evolutionary Origins and Diversification of the Mycorrhizal Mutualists.</title>
        <authorList>
            <consortium name="DOE Joint Genome Institute"/>
            <consortium name="Mycorrhizal Genomics Consortium"/>
            <person name="Kohler A."/>
            <person name="Kuo A."/>
            <person name="Nagy L.G."/>
            <person name="Floudas D."/>
            <person name="Copeland A."/>
            <person name="Barry K.W."/>
            <person name="Cichocki N."/>
            <person name="Veneault-Fourrey C."/>
            <person name="LaButti K."/>
            <person name="Lindquist E.A."/>
            <person name="Lipzen A."/>
            <person name="Lundell T."/>
            <person name="Morin E."/>
            <person name="Murat C."/>
            <person name="Riley R."/>
            <person name="Ohm R."/>
            <person name="Sun H."/>
            <person name="Tunlid A."/>
            <person name="Henrissat B."/>
            <person name="Grigoriev I.V."/>
            <person name="Hibbett D.S."/>
            <person name="Martin F."/>
        </authorList>
    </citation>
    <scope>NUCLEOTIDE SEQUENCE [LARGE SCALE GENOMIC DNA]</scope>
    <source>
        <strain evidence="3">Foug A</strain>
    </source>
</reference>
<dbReference type="HOGENOM" id="CLU_041175_5_0_1"/>
<keyword evidence="3" id="KW-1185">Reference proteome</keyword>
<feature type="compositionally biased region" description="Polar residues" evidence="1">
    <location>
        <begin position="186"/>
        <end position="198"/>
    </location>
</feature>
<feature type="compositionally biased region" description="Polar residues" evidence="1">
    <location>
        <begin position="17"/>
        <end position="36"/>
    </location>
</feature>
<feature type="region of interest" description="Disordered" evidence="1">
    <location>
        <begin position="277"/>
        <end position="315"/>
    </location>
</feature>
<proteinExistence type="predicted"/>
<dbReference type="EMBL" id="KN822113">
    <property type="protein sequence ID" value="KIM56624.1"/>
    <property type="molecule type" value="Genomic_DNA"/>
</dbReference>
<feature type="region of interest" description="Disordered" evidence="1">
    <location>
        <begin position="1"/>
        <end position="63"/>
    </location>
</feature>
<evidence type="ECO:0000256" key="1">
    <source>
        <dbReference type="SAM" id="MobiDB-lite"/>
    </source>
</evidence>